<comment type="caution">
    <text evidence="5">The sequence shown here is derived from an EMBL/GenBank/DDBJ whole genome shotgun (WGS) entry which is preliminary data.</text>
</comment>
<keyword evidence="2" id="KW-0238">DNA-binding</keyword>
<dbReference type="SUPFAM" id="SSF46785">
    <property type="entry name" value="Winged helix' DNA-binding domain"/>
    <property type="match status" value="1"/>
</dbReference>
<dbReference type="PROSITE" id="PS50995">
    <property type="entry name" value="HTH_MARR_2"/>
    <property type="match status" value="1"/>
</dbReference>
<dbReference type="OrthoDB" id="1904211at2"/>
<dbReference type="InterPro" id="IPR036388">
    <property type="entry name" value="WH-like_DNA-bd_sf"/>
</dbReference>
<dbReference type="InterPro" id="IPR036390">
    <property type="entry name" value="WH_DNA-bd_sf"/>
</dbReference>
<dbReference type="RefSeq" id="WP_061415482.1">
    <property type="nucleotide sequence ID" value="NZ_KQ969521.1"/>
</dbReference>
<keyword evidence="1" id="KW-0805">Transcription regulation</keyword>
<proteinExistence type="predicted"/>
<organism evidence="5 6">
    <name type="scientific">Streptococcus oralis</name>
    <dbReference type="NCBI Taxonomy" id="1303"/>
    <lineage>
        <taxon>Bacteria</taxon>
        <taxon>Bacillati</taxon>
        <taxon>Bacillota</taxon>
        <taxon>Bacilli</taxon>
        <taxon>Lactobacillales</taxon>
        <taxon>Streptococcaceae</taxon>
        <taxon>Streptococcus</taxon>
    </lineage>
</organism>
<dbReference type="GO" id="GO:0003700">
    <property type="term" value="F:DNA-binding transcription factor activity"/>
    <property type="evidence" value="ECO:0007669"/>
    <property type="project" value="InterPro"/>
</dbReference>
<dbReference type="EMBL" id="LQNX01000062">
    <property type="protein sequence ID" value="KXT80650.1"/>
    <property type="molecule type" value="Genomic_DNA"/>
</dbReference>
<gene>
    <name evidence="5" type="ORF">SORDD15_01182</name>
</gene>
<dbReference type="PATRIC" id="fig|1303.78.peg.1250"/>
<keyword evidence="3" id="KW-0804">Transcription</keyword>
<dbReference type="PANTHER" id="PTHR42756">
    <property type="entry name" value="TRANSCRIPTIONAL REGULATOR, MARR"/>
    <property type="match status" value="1"/>
</dbReference>
<name>A0A139NXC5_STROR</name>
<dbReference type="InterPro" id="IPR000835">
    <property type="entry name" value="HTH_MarR-typ"/>
</dbReference>
<dbReference type="GO" id="GO:0003677">
    <property type="term" value="F:DNA binding"/>
    <property type="evidence" value="ECO:0007669"/>
    <property type="project" value="UniProtKB-KW"/>
</dbReference>
<evidence type="ECO:0000313" key="6">
    <source>
        <dbReference type="Proteomes" id="UP000070678"/>
    </source>
</evidence>
<dbReference type="Gene3D" id="1.10.10.10">
    <property type="entry name" value="Winged helix-like DNA-binding domain superfamily/Winged helix DNA-binding domain"/>
    <property type="match status" value="1"/>
</dbReference>
<evidence type="ECO:0000256" key="3">
    <source>
        <dbReference type="ARBA" id="ARBA00023163"/>
    </source>
</evidence>
<evidence type="ECO:0000313" key="5">
    <source>
        <dbReference type="EMBL" id="KXT80650.1"/>
    </source>
</evidence>
<feature type="domain" description="HTH marR-type" evidence="4">
    <location>
        <begin position="1"/>
        <end position="133"/>
    </location>
</feature>
<dbReference type="PANTHER" id="PTHR42756:SF1">
    <property type="entry name" value="TRANSCRIPTIONAL REPRESSOR OF EMRAB OPERON"/>
    <property type="match status" value="1"/>
</dbReference>
<dbReference type="AlphaFoldDB" id="A0A139NXC5"/>
<dbReference type="Proteomes" id="UP000070678">
    <property type="component" value="Unassembled WGS sequence"/>
</dbReference>
<sequence>MRENFRSLMKSVNRVIYVFEEIQKSLGDKGKLGWLLYMLDDDQAHTQKQLSKDWMIPRSTLNAAVKIAQEEGYIELQKVPNTRRELVIVLTDKGRNEAKNILTPYVEMEDKALKETSEKYSAHFVEVMDYFSKQLELEVDGGIRKLSNANSEN</sequence>
<evidence type="ECO:0000259" key="4">
    <source>
        <dbReference type="PROSITE" id="PS50995"/>
    </source>
</evidence>
<protein>
    <recommendedName>
        <fullName evidence="4">HTH marR-type domain-containing protein</fullName>
    </recommendedName>
</protein>
<accession>A0A139NXC5</accession>
<evidence type="ECO:0000256" key="1">
    <source>
        <dbReference type="ARBA" id="ARBA00023015"/>
    </source>
</evidence>
<dbReference type="Pfam" id="PF12802">
    <property type="entry name" value="MarR_2"/>
    <property type="match status" value="1"/>
</dbReference>
<evidence type="ECO:0000256" key="2">
    <source>
        <dbReference type="ARBA" id="ARBA00023125"/>
    </source>
</evidence>
<dbReference type="SMART" id="SM00347">
    <property type="entry name" value="HTH_MARR"/>
    <property type="match status" value="1"/>
</dbReference>
<reference evidence="5 6" key="1">
    <citation type="submission" date="2016-01" db="EMBL/GenBank/DDBJ databases">
        <title>Highly variable Streptococcus oralis are common among viridans streptococci isolated from primates.</title>
        <authorList>
            <person name="Denapaite D."/>
            <person name="Rieger M."/>
            <person name="Koendgen S."/>
            <person name="Brueckner R."/>
            <person name="Ochigava I."/>
            <person name="Kappeler P."/>
            <person name="Maetz-Rensing K."/>
            <person name="Leendertz F."/>
            <person name="Hakenbeck R."/>
        </authorList>
    </citation>
    <scope>NUCLEOTIDE SEQUENCE [LARGE SCALE GENOMIC DNA]</scope>
    <source>
        <strain evidence="5 6">DD15</strain>
    </source>
</reference>